<organism evidence="1 2">
    <name type="scientific">Corynebacterium mustelae</name>
    <dbReference type="NCBI Taxonomy" id="571915"/>
    <lineage>
        <taxon>Bacteria</taxon>
        <taxon>Bacillati</taxon>
        <taxon>Actinomycetota</taxon>
        <taxon>Actinomycetes</taxon>
        <taxon>Mycobacteriales</taxon>
        <taxon>Corynebacteriaceae</taxon>
        <taxon>Corynebacterium</taxon>
    </lineage>
</organism>
<accession>A0A0G3GZN6</accession>
<dbReference type="RefSeq" id="WP_047261332.1">
    <property type="nucleotide sequence ID" value="NZ_CP011542.1"/>
</dbReference>
<evidence type="ECO:0000313" key="1">
    <source>
        <dbReference type="EMBL" id="AKK05033.1"/>
    </source>
</evidence>
<dbReference type="AlphaFoldDB" id="A0A0G3GZN6"/>
<keyword evidence="2" id="KW-1185">Reference proteome</keyword>
<sequence length="346" mass="39395">MTSELQEILALRDRLDVFLPKLKQRCQEFGEDSKKEAAEMRADQTDEGKQSFGVFTAAVIRQIMAVGTKAERTFAQHFEKFEDSDNDAVFAEYKRSSDRVDTFLEWLEIYTDHLFDDGYGEDSERLYQQALQDYEQLKNSFTCSQCGAPVPVDKMYYTSQYLTCLGCETQTTFTPTEAMQMLPRLAEDLADSRTKHLEKELDDLALKHNLYHGEMLVRHVNYLLAQYRVMHEILPEYAEQKRHQFITSAVVEATQKAHTDLEPAGTLIPDVSYVNVIGGFGDGLILLRQDNDTLIAALLEDIVRALARPGDGLAEAVLANTYNNEVWEQYAAIAQQSPQSEKHNPL</sequence>
<dbReference type="Proteomes" id="UP000035199">
    <property type="component" value="Chromosome"/>
</dbReference>
<evidence type="ECO:0000313" key="2">
    <source>
        <dbReference type="Proteomes" id="UP000035199"/>
    </source>
</evidence>
<reference evidence="2" key="2">
    <citation type="submission" date="2015-05" db="EMBL/GenBank/DDBJ databases">
        <title>Complete genome sequence of Corynebacterium mustelae DSM 45274, isolated from various tissues of a male ferret with lethal sepsis.</title>
        <authorList>
            <person name="Ruckert C."/>
            <person name="Albersmeier A."/>
            <person name="Winkler A."/>
            <person name="Tauch A."/>
        </authorList>
    </citation>
    <scope>NUCLEOTIDE SEQUENCE [LARGE SCALE GENOMIC DNA]</scope>
    <source>
        <strain evidence="2">DSM 45274</strain>
    </source>
</reference>
<gene>
    <name evidence="1" type="ORF">CMUST_03445</name>
</gene>
<dbReference type="KEGG" id="cmv:CMUST_03445"/>
<reference evidence="1 2" key="1">
    <citation type="journal article" date="2015" name="Genome Announc.">
        <title>Complete Genome Sequence of the Type Strain Corynebacterium mustelae DSM 45274, Isolated from Various Tissues of a Male Ferret with Lethal Sepsis.</title>
        <authorList>
            <person name="Ruckert C."/>
            <person name="Eimer J."/>
            <person name="Winkler A."/>
            <person name="Tauch A."/>
        </authorList>
    </citation>
    <scope>NUCLEOTIDE SEQUENCE [LARGE SCALE GENOMIC DNA]</scope>
    <source>
        <strain evidence="1 2">DSM 45274</strain>
    </source>
</reference>
<dbReference type="STRING" id="571915.CMUST_03445"/>
<name>A0A0G3GZN6_9CORY</name>
<dbReference type="OrthoDB" id="5502466at2"/>
<protein>
    <submittedName>
        <fullName evidence="1">Uncharacterized protein</fullName>
    </submittedName>
</protein>
<dbReference type="PATRIC" id="fig|571915.4.peg.733"/>
<proteinExistence type="predicted"/>
<dbReference type="EMBL" id="CP011542">
    <property type="protein sequence ID" value="AKK05033.1"/>
    <property type="molecule type" value="Genomic_DNA"/>
</dbReference>